<feature type="transmembrane region" description="Helical" evidence="1">
    <location>
        <begin position="53"/>
        <end position="72"/>
    </location>
</feature>
<dbReference type="Proteomes" id="UP000565723">
    <property type="component" value="Unassembled WGS sequence"/>
</dbReference>
<evidence type="ECO:0000313" key="2">
    <source>
        <dbReference type="EMBL" id="NVK97824.1"/>
    </source>
</evidence>
<evidence type="ECO:0000256" key="1">
    <source>
        <dbReference type="SAM" id="Phobius"/>
    </source>
</evidence>
<dbReference type="AlphaFoldDB" id="A0A850LI91"/>
<reference evidence="2 3" key="1">
    <citation type="journal article" date="2020" name="Proc. Natl. Acad. Sci. U.S.A.">
        <title>Ecological drivers of bacterial community assembly in synthetic phycospheres.</title>
        <authorList>
            <person name="Fu H."/>
            <person name="Uchimiya M."/>
            <person name="Gore J."/>
            <person name="Moran M.A."/>
        </authorList>
    </citation>
    <scope>NUCLEOTIDE SEQUENCE [LARGE SCALE GENOMIC DNA]</scope>
    <source>
        <strain evidence="2">HF-Din03</strain>
    </source>
</reference>
<sequence>MSLTRKDEIMTPRHAPRAGGTSWLARWGMLACCVAMLAPLAILLIAGTSLTGLAGNLWILLPLAACLGLHVVMHRMTGRSCHTAETDGETDMSARPKT</sequence>
<keyword evidence="1" id="KW-1133">Transmembrane helix</keyword>
<organism evidence="2 3">
    <name type="scientific">Ruegeria pomeroyi</name>
    <dbReference type="NCBI Taxonomy" id="89184"/>
    <lineage>
        <taxon>Bacteria</taxon>
        <taxon>Pseudomonadati</taxon>
        <taxon>Pseudomonadota</taxon>
        <taxon>Alphaproteobacteria</taxon>
        <taxon>Rhodobacterales</taxon>
        <taxon>Roseobacteraceae</taxon>
        <taxon>Ruegeria</taxon>
    </lineage>
</organism>
<feature type="transmembrane region" description="Helical" evidence="1">
    <location>
        <begin position="27"/>
        <end position="47"/>
    </location>
</feature>
<keyword evidence="1" id="KW-0812">Transmembrane</keyword>
<proteinExistence type="predicted"/>
<evidence type="ECO:0000313" key="3">
    <source>
        <dbReference type="Proteomes" id="UP000565723"/>
    </source>
</evidence>
<name>A0A850LI91_9RHOB</name>
<accession>A0A850LI91</accession>
<gene>
    <name evidence="2" type="ORF">HW564_12905</name>
</gene>
<keyword evidence="1" id="KW-0472">Membrane</keyword>
<protein>
    <submittedName>
        <fullName evidence="2">DUF2933 domain-containing protein</fullName>
    </submittedName>
</protein>
<comment type="caution">
    <text evidence="2">The sequence shown here is derived from an EMBL/GenBank/DDBJ whole genome shotgun (WGS) entry which is preliminary data.</text>
</comment>
<dbReference type="EMBL" id="JABXIY010000033">
    <property type="protein sequence ID" value="NVK97824.1"/>
    <property type="molecule type" value="Genomic_DNA"/>
</dbReference>